<evidence type="ECO:0000256" key="1">
    <source>
        <dbReference type="ARBA" id="ARBA00004123"/>
    </source>
</evidence>
<evidence type="ECO:0000256" key="4">
    <source>
        <dbReference type="ARBA" id="ARBA00023163"/>
    </source>
</evidence>
<dbReference type="PROSITE" id="PS50048">
    <property type="entry name" value="ZN2_CY6_FUNGAL_2"/>
    <property type="match status" value="1"/>
</dbReference>
<dbReference type="SUPFAM" id="SSF57701">
    <property type="entry name" value="Zn2/Cys6 DNA-binding domain"/>
    <property type="match status" value="1"/>
</dbReference>
<dbReference type="GO" id="GO:0006351">
    <property type="term" value="P:DNA-templated transcription"/>
    <property type="evidence" value="ECO:0007669"/>
    <property type="project" value="InterPro"/>
</dbReference>
<feature type="compositionally biased region" description="Low complexity" evidence="6">
    <location>
        <begin position="90"/>
        <end position="99"/>
    </location>
</feature>
<evidence type="ECO:0000256" key="5">
    <source>
        <dbReference type="ARBA" id="ARBA00023242"/>
    </source>
</evidence>
<dbReference type="Gene3D" id="4.10.240.10">
    <property type="entry name" value="Zn(2)-C6 fungal-type DNA-binding domain"/>
    <property type="match status" value="1"/>
</dbReference>
<keyword evidence="4" id="KW-0804">Transcription</keyword>
<evidence type="ECO:0000313" key="9">
    <source>
        <dbReference type="Proteomes" id="UP001301769"/>
    </source>
</evidence>
<evidence type="ECO:0000313" key="8">
    <source>
        <dbReference type="EMBL" id="KAK4216552.1"/>
    </source>
</evidence>
<evidence type="ECO:0000259" key="7">
    <source>
        <dbReference type="PROSITE" id="PS50048"/>
    </source>
</evidence>
<reference evidence="8" key="1">
    <citation type="journal article" date="2023" name="Mol. Phylogenet. Evol.">
        <title>Genome-scale phylogeny and comparative genomics of the fungal order Sordariales.</title>
        <authorList>
            <person name="Hensen N."/>
            <person name="Bonometti L."/>
            <person name="Westerberg I."/>
            <person name="Brannstrom I.O."/>
            <person name="Guillou S."/>
            <person name="Cros-Aarteil S."/>
            <person name="Calhoun S."/>
            <person name="Haridas S."/>
            <person name="Kuo A."/>
            <person name="Mondo S."/>
            <person name="Pangilinan J."/>
            <person name="Riley R."/>
            <person name="LaButti K."/>
            <person name="Andreopoulos B."/>
            <person name="Lipzen A."/>
            <person name="Chen C."/>
            <person name="Yan M."/>
            <person name="Daum C."/>
            <person name="Ng V."/>
            <person name="Clum A."/>
            <person name="Steindorff A."/>
            <person name="Ohm R.A."/>
            <person name="Martin F."/>
            <person name="Silar P."/>
            <person name="Natvig D.O."/>
            <person name="Lalanne C."/>
            <person name="Gautier V."/>
            <person name="Ament-Velasquez S.L."/>
            <person name="Kruys A."/>
            <person name="Hutchinson M.I."/>
            <person name="Powell A.J."/>
            <person name="Barry K."/>
            <person name="Miller A.N."/>
            <person name="Grigoriev I.V."/>
            <person name="Debuchy R."/>
            <person name="Gladieux P."/>
            <person name="Hiltunen Thoren M."/>
            <person name="Johannesson H."/>
        </authorList>
    </citation>
    <scope>NUCLEOTIDE SEQUENCE</scope>
    <source>
        <strain evidence="8">PSN293</strain>
    </source>
</reference>
<evidence type="ECO:0000256" key="6">
    <source>
        <dbReference type="SAM" id="MobiDB-lite"/>
    </source>
</evidence>
<dbReference type="Pfam" id="PF04082">
    <property type="entry name" value="Fungal_trans"/>
    <property type="match status" value="1"/>
</dbReference>
<dbReference type="PANTHER" id="PTHR47338">
    <property type="entry name" value="ZN(II)2CYS6 TRANSCRIPTION FACTOR (EUROFUNG)-RELATED"/>
    <property type="match status" value="1"/>
</dbReference>
<dbReference type="SMART" id="SM00066">
    <property type="entry name" value="GAL4"/>
    <property type="match status" value="1"/>
</dbReference>
<organism evidence="8 9">
    <name type="scientific">Rhypophila decipiens</name>
    <dbReference type="NCBI Taxonomy" id="261697"/>
    <lineage>
        <taxon>Eukaryota</taxon>
        <taxon>Fungi</taxon>
        <taxon>Dikarya</taxon>
        <taxon>Ascomycota</taxon>
        <taxon>Pezizomycotina</taxon>
        <taxon>Sordariomycetes</taxon>
        <taxon>Sordariomycetidae</taxon>
        <taxon>Sordariales</taxon>
        <taxon>Naviculisporaceae</taxon>
        <taxon>Rhypophila</taxon>
    </lineage>
</organism>
<evidence type="ECO:0000256" key="2">
    <source>
        <dbReference type="ARBA" id="ARBA00022723"/>
    </source>
</evidence>
<dbReference type="InterPro" id="IPR036864">
    <property type="entry name" value="Zn2-C6_fun-type_DNA-bd_sf"/>
</dbReference>
<dbReference type="Pfam" id="PF00172">
    <property type="entry name" value="Zn_clus"/>
    <property type="match status" value="1"/>
</dbReference>
<dbReference type="InterPro" id="IPR050815">
    <property type="entry name" value="TF_fung"/>
</dbReference>
<dbReference type="GO" id="GO:0008270">
    <property type="term" value="F:zinc ion binding"/>
    <property type="evidence" value="ECO:0007669"/>
    <property type="project" value="InterPro"/>
</dbReference>
<keyword evidence="9" id="KW-1185">Reference proteome</keyword>
<dbReference type="Proteomes" id="UP001301769">
    <property type="component" value="Unassembled WGS sequence"/>
</dbReference>
<sequence length="647" mass="70104">MSLSLLPSDGYGRMDVFMTASGPASKAAQACISCRKQKRKCDKTLPMCALCARMGRQCDYTDTPAPPTADDLAVLQARLADLENRLSAANANATNSHSPGTGGTGSSPDVNMEPSPPASTNTIAAPSETDHSTTGSGSTRINSWLGGPLWTAPQGASNFPSAIFLDIDCFKWAGMHIPKPNVHVPAEVFAILTNAPTTIQDATASYFDSIHPWFPIISKKRMSIGTSLQEGGPDIAMLFLAMKLVAFPSNHATGIPPAQDPLYMSSKRFLSLLEASGCLSLAHLQAKILVTIYELGHAIYPSAWMSIGSCARYMDIIGLPSFKESSTFLGSVTTWTEMEERRRCWWAVYILDRILCLGNKKRFALPEEPDDHFLLPVDDDAWDNGDPARSLQMGVQTALEQPQGPFARLAQGAIMISNILTHCRDRIAMFRKGQVDTSDPEQAIARVQSLLDTINTYTEITSSELLQTATTNNNNSGSSPDSSSSQGPAKQYSYFARLTPRCLATSAAILLYDAYACPENLCDGPSPLGSDSFPPKQPFQLQMQVTAVKGLRTSSLAMRELSLEMLDNVLLPSAQQKISPLCLDGLYCAVASLHWLFKEGGEQCIGEALADVRTCMGRLGMRWSLGRVYGELMGFHDVTIGMALRSL</sequence>
<comment type="subcellular location">
    <subcellularLocation>
        <location evidence="1">Nucleus</location>
    </subcellularLocation>
</comment>
<feature type="domain" description="Zn(2)-C6 fungal-type" evidence="7">
    <location>
        <begin position="30"/>
        <end position="60"/>
    </location>
</feature>
<evidence type="ECO:0000256" key="3">
    <source>
        <dbReference type="ARBA" id="ARBA00023015"/>
    </source>
</evidence>
<dbReference type="GO" id="GO:0000981">
    <property type="term" value="F:DNA-binding transcription factor activity, RNA polymerase II-specific"/>
    <property type="evidence" value="ECO:0007669"/>
    <property type="project" value="InterPro"/>
</dbReference>
<dbReference type="PANTHER" id="PTHR47338:SF20">
    <property type="entry name" value="ZN(II)2CYS6 TRANSCRIPTION FACTOR (EUROFUNG)"/>
    <property type="match status" value="1"/>
</dbReference>
<feature type="region of interest" description="Disordered" evidence="6">
    <location>
        <begin position="469"/>
        <end position="489"/>
    </location>
</feature>
<dbReference type="InterPro" id="IPR007219">
    <property type="entry name" value="XnlR_reg_dom"/>
</dbReference>
<dbReference type="CDD" id="cd00067">
    <property type="entry name" value="GAL4"/>
    <property type="match status" value="1"/>
</dbReference>
<name>A0AAN6YI33_9PEZI</name>
<dbReference type="EMBL" id="MU858067">
    <property type="protein sequence ID" value="KAK4216552.1"/>
    <property type="molecule type" value="Genomic_DNA"/>
</dbReference>
<keyword evidence="3" id="KW-0805">Transcription regulation</keyword>
<dbReference type="GO" id="GO:0005634">
    <property type="term" value="C:nucleus"/>
    <property type="evidence" value="ECO:0007669"/>
    <property type="project" value="UniProtKB-SubCell"/>
</dbReference>
<dbReference type="PROSITE" id="PS00463">
    <property type="entry name" value="ZN2_CY6_FUNGAL_1"/>
    <property type="match status" value="1"/>
</dbReference>
<dbReference type="InterPro" id="IPR001138">
    <property type="entry name" value="Zn2Cys6_DnaBD"/>
</dbReference>
<proteinExistence type="predicted"/>
<dbReference type="GO" id="GO:0003677">
    <property type="term" value="F:DNA binding"/>
    <property type="evidence" value="ECO:0007669"/>
    <property type="project" value="InterPro"/>
</dbReference>
<gene>
    <name evidence="8" type="ORF">QBC37DRAFT_385240</name>
</gene>
<accession>A0AAN6YI33</accession>
<keyword evidence="2" id="KW-0479">Metal-binding</keyword>
<reference evidence="8" key="2">
    <citation type="submission" date="2023-05" db="EMBL/GenBank/DDBJ databases">
        <authorList>
            <consortium name="Lawrence Berkeley National Laboratory"/>
            <person name="Steindorff A."/>
            <person name="Hensen N."/>
            <person name="Bonometti L."/>
            <person name="Westerberg I."/>
            <person name="Brannstrom I.O."/>
            <person name="Guillou S."/>
            <person name="Cros-Aarteil S."/>
            <person name="Calhoun S."/>
            <person name="Haridas S."/>
            <person name="Kuo A."/>
            <person name="Mondo S."/>
            <person name="Pangilinan J."/>
            <person name="Riley R."/>
            <person name="Labutti K."/>
            <person name="Andreopoulos B."/>
            <person name="Lipzen A."/>
            <person name="Chen C."/>
            <person name="Yanf M."/>
            <person name="Daum C."/>
            <person name="Ng V."/>
            <person name="Clum A."/>
            <person name="Ohm R."/>
            <person name="Martin F."/>
            <person name="Silar P."/>
            <person name="Natvig D."/>
            <person name="Lalanne C."/>
            <person name="Gautier V."/>
            <person name="Ament-Velasquez S.L."/>
            <person name="Kruys A."/>
            <person name="Hutchinson M.I."/>
            <person name="Powell A.J."/>
            <person name="Barry K."/>
            <person name="Miller A.N."/>
            <person name="Grigoriev I.V."/>
            <person name="Debuchy R."/>
            <person name="Gladieux P."/>
            <person name="Thoren M.H."/>
            <person name="Johannesson H."/>
        </authorList>
    </citation>
    <scope>NUCLEOTIDE SEQUENCE</scope>
    <source>
        <strain evidence="8">PSN293</strain>
    </source>
</reference>
<dbReference type="SMART" id="SM00906">
    <property type="entry name" value="Fungal_trans"/>
    <property type="match status" value="1"/>
</dbReference>
<comment type="caution">
    <text evidence="8">The sequence shown here is derived from an EMBL/GenBank/DDBJ whole genome shotgun (WGS) entry which is preliminary data.</text>
</comment>
<dbReference type="CDD" id="cd12148">
    <property type="entry name" value="fungal_TF_MHR"/>
    <property type="match status" value="1"/>
</dbReference>
<feature type="compositionally biased region" description="Low complexity" evidence="6">
    <location>
        <begin position="472"/>
        <end position="485"/>
    </location>
</feature>
<protein>
    <recommendedName>
        <fullName evidence="7">Zn(2)-C6 fungal-type domain-containing protein</fullName>
    </recommendedName>
</protein>
<keyword evidence="5" id="KW-0539">Nucleus</keyword>
<feature type="region of interest" description="Disordered" evidence="6">
    <location>
        <begin position="90"/>
        <end position="138"/>
    </location>
</feature>
<dbReference type="AlphaFoldDB" id="A0AAN6YI33"/>